<evidence type="ECO:0000313" key="3">
    <source>
        <dbReference type="Proteomes" id="UP000663880"/>
    </source>
</evidence>
<evidence type="ECO:0000256" key="1">
    <source>
        <dbReference type="SAM" id="MobiDB-lite"/>
    </source>
</evidence>
<name>A0A821MG41_9NEOP</name>
<organism evidence="2 3">
    <name type="scientific">Pieris macdunnoughi</name>
    <dbReference type="NCBI Taxonomy" id="345717"/>
    <lineage>
        <taxon>Eukaryota</taxon>
        <taxon>Metazoa</taxon>
        <taxon>Ecdysozoa</taxon>
        <taxon>Arthropoda</taxon>
        <taxon>Hexapoda</taxon>
        <taxon>Insecta</taxon>
        <taxon>Pterygota</taxon>
        <taxon>Neoptera</taxon>
        <taxon>Endopterygota</taxon>
        <taxon>Lepidoptera</taxon>
        <taxon>Glossata</taxon>
        <taxon>Ditrysia</taxon>
        <taxon>Papilionoidea</taxon>
        <taxon>Pieridae</taxon>
        <taxon>Pierinae</taxon>
        <taxon>Pieris</taxon>
    </lineage>
</organism>
<gene>
    <name evidence="2" type="ORF">PMACD_LOCUS1598</name>
</gene>
<feature type="compositionally biased region" description="Polar residues" evidence="1">
    <location>
        <begin position="83"/>
        <end position="93"/>
    </location>
</feature>
<comment type="caution">
    <text evidence="2">The sequence shown here is derived from an EMBL/GenBank/DDBJ whole genome shotgun (WGS) entry which is preliminary data.</text>
</comment>
<protein>
    <submittedName>
        <fullName evidence="2">Uncharacterized protein</fullName>
    </submittedName>
</protein>
<evidence type="ECO:0000313" key="2">
    <source>
        <dbReference type="EMBL" id="CAF4766896.1"/>
    </source>
</evidence>
<dbReference type="EMBL" id="CAJOBZ010000003">
    <property type="protein sequence ID" value="CAF4766896.1"/>
    <property type="molecule type" value="Genomic_DNA"/>
</dbReference>
<keyword evidence="3" id="KW-1185">Reference proteome</keyword>
<accession>A0A821MG41</accession>
<dbReference type="Proteomes" id="UP000663880">
    <property type="component" value="Unassembled WGS sequence"/>
</dbReference>
<proteinExistence type="predicted"/>
<reference evidence="2" key="1">
    <citation type="submission" date="2021-02" db="EMBL/GenBank/DDBJ databases">
        <authorList>
            <person name="Steward A R."/>
        </authorList>
    </citation>
    <scope>NUCLEOTIDE SEQUENCE</scope>
</reference>
<feature type="region of interest" description="Disordered" evidence="1">
    <location>
        <begin position="75"/>
        <end position="100"/>
    </location>
</feature>
<sequence length="100" mass="10886">MGLPNKSRKERRSFFARSNLGALAHLVSVPAQKRVIFRPVFKATTTSRLPKQSPCLAGDALAVVAGTIRIPAELHSPKHPELNCQSSSGSRQDSIPKIKK</sequence>
<dbReference type="AlphaFoldDB" id="A0A821MG41"/>